<dbReference type="InterPro" id="IPR011701">
    <property type="entry name" value="MFS"/>
</dbReference>
<evidence type="ECO:0000256" key="7">
    <source>
        <dbReference type="SAM" id="MobiDB-lite"/>
    </source>
</evidence>
<feature type="transmembrane region" description="Helical" evidence="8">
    <location>
        <begin position="139"/>
        <end position="160"/>
    </location>
</feature>
<evidence type="ECO:0000256" key="6">
    <source>
        <dbReference type="ARBA" id="ARBA00023251"/>
    </source>
</evidence>
<dbReference type="GO" id="GO:0005886">
    <property type="term" value="C:plasma membrane"/>
    <property type="evidence" value="ECO:0007669"/>
    <property type="project" value="UniProtKB-SubCell"/>
</dbReference>
<dbReference type="Gene3D" id="1.20.1250.20">
    <property type="entry name" value="MFS general substrate transporter like domains"/>
    <property type="match status" value="1"/>
</dbReference>
<feature type="transmembrane region" description="Helical" evidence="8">
    <location>
        <begin position="384"/>
        <end position="410"/>
    </location>
</feature>
<dbReference type="Proteomes" id="UP000595703">
    <property type="component" value="Chromosome"/>
</dbReference>
<proteinExistence type="predicted"/>
<dbReference type="RefSeq" id="WP_202232998.1">
    <property type="nucleotide sequence ID" value="NZ_AP018365.1"/>
</dbReference>
<name>A0A7U3ULY1_9ACTN</name>
<sequence>MPEELVTPEPPPPPCREQPDTSRAPAADGGDGGDGGSTPPGGVSPALTLVAALIGFFLVTLDASVVNVALPAMGRELHGGLAALQWVVDGYTLAFASLMLSTGALSDRVGASRAFAAGTAVFTAASVACGLAPDLVLLVAARVVQGGAAAVVLPSSLALVRQAFPDARRRARAIAVWAAGGSVAVALGPVAGGALTTAWSWRAVFFVNLPVGVAALALSARVARSARRPAPLDLPGQATAVVALAALTYAVIEGGAAGAAAGAVGALALAGFLVIEARHPHPVVPLGLFRNGAAATAIASGAAVTFGFFGGVFVLSLFFQQVRGQSALTAGLMFLPMTLVISVMNVLSGRITNRYGPRVPMLVGQSGAVVGLLVLLPVGAGTPAVLTAVAMVPLSLGAALAVPALTAAAMGAVPAERAGMAAGVLNAGRQVAGALSVAVFGTLVGDGTHFVAGMRRGLLIAAVLLAGAALATACGLRGARDEPAGAEGRKLGGGRA</sequence>
<dbReference type="CDD" id="cd17321">
    <property type="entry name" value="MFS_MMR_MDR_like"/>
    <property type="match status" value="1"/>
</dbReference>
<feature type="transmembrane region" description="Helical" evidence="8">
    <location>
        <begin position="201"/>
        <end position="220"/>
    </location>
</feature>
<dbReference type="Pfam" id="PF07690">
    <property type="entry name" value="MFS_1"/>
    <property type="match status" value="1"/>
</dbReference>
<protein>
    <submittedName>
        <fullName evidence="10">Putative drug/proton antiporter</fullName>
    </submittedName>
</protein>
<comment type="subcellular location">
    <subcellularLocation>
        <location evidence="1">Cell membrane</location>
        <topology evidence="1">Multi-pass membrane protein</topology>
    </subcellularLocation>
</comment>
<feature type="region of interest" description="Disordered" evidence="7">
    <location>
        <begin position="1"/>
        <end position="41"/>
    </location>
</feature>
<feature type="transmembrane region" description="Helical" evidence="8">
    <location>
        <begin position="46"/>
        <end position="70"/>
    </location>
</feature>
<reference evidence="10 11" key="1">
    <citation type="journal article" date="2010" name="J. Bacteriol.">
        <title>Biochemical characterization of a novel indole prenyltransferase from Streptomyces sp. SN-593.</title>
        <authorList>
            <person name="Takahashi S."/>
            <person name="Takagi H."/>
            <person name="Toyoda A."/>
            <person name="Uramoto M."/>
            <person name="Nogawa T."/>
            <person name="Ueki M."/>
            <person name="Sakaki Y."/>
            <person name="Osada H."/>
        </authorList>
    </citation>
    <scope>NUCLEOTIDE SEQUENCE [LARGE SCALE GENOMIC DNA]</scope>
    <source>
        <strain evidence="10 11">SN-593</strain>
    </source>
</reference>
<evidence type="ECO:0000256" key="1">
    <source>
        <dbReference type="ARBA" id="ARBA00004651"/>
    </source>
</evidence>
<dbReference type="PANTHER" id="PTHR42718:SF9">
    <property type="entry name" value="MAJOR FACILITATOR SUPERFAMILY MULTIDRUG TRANSPORTER MFSC"/>
    <property type="match status" value="1"/>
</dbReference>
<feature type="compositionally biased region" description="Gly residues" evidence="7">
    <location>
        <begin position="29"/>
        <end position="39"/>
    </location>
</feature>
<gene>
    <name evidence="10" type="ORF">RVR_1943</name>
</gene>
<dbReference type="GO" id="GO:0022857">
    <property type="term" value="F:transmembrane transporter activity"/>
    <property type="evidence" value="ECO:0007669"/>
    <property type="project" value="InterPro"/>
</dbReference>
<feature type="transmembrane region" description="Helical" evidence="8">
    <location>
        <begin position="458"/>
        <end position="479"/>
    </location>
</feature>
<evidence type="ECO:0000313" key="10">
    <source>
        <dbReference type="EMBL" id="BBA96585.1"/>
    </source>
</evidence>
<evidence type="ECO:0000313" key="11">
    <source>
        <dbReference type="Proteomes" id="UP000595703"/>
    </source>
</evidence>
<dbReference type="KEGG" id="arev:RVR_1943"/>
<feature type="transmembrane region" description="Helical" evidence="8">
    <location>
        <begin position="82"/>
        <end position="102"/>
    </location>
</feature>
<dbReference type="GO" id="GO:0046677">
    <property type="term" value="P:response to antibiotic"/>
    <property type="evidence" value="ECO:0007669"/>
    <property type="project" value="UniProtKB-KW"/>
</dbReference>
<reference evidence="10 11" key="3">
    <citation type="journal article" date="2011" name="Nat. Chem. Biol.">
        <title>Reveromycin A biosynthesis uses RevG and RevJ for stereospecific spiroacetal formation.</title>
        <authorList>
            <person name="Takahashi S."/>
            <person name="Toyoda A."/>
            <person name="Sekiyama Y."/>
            <person name="Takagi H."/>
            <person name="Nogawa T."/>
            <person name="Uramoto M."/>
            <person name="Suzuki R."/>
            <person name="Koshino H."/>
            <person name="Kumano T."/>
            <person name="Panthee S."/>
            <person name="Dairi T."/>
            <person name="Ishikawa J."/>
            <person name="Ikeda H."/>
            <person name="Sakaki Y."/>
            <person name="Osada H."/>
        </authorList>
    </citation>
    <scope>NUCLEOTIDE SEQUENCE [LARGE SCALE GENOMIC DNA]</scope>
    <source>
        <strain evidence="10 11">SN-593</strain>
    </source>
</reference>
<feature type="transmembrane region" description="Helical" evidence="8">
    <location>
        <begin position="232"/>
        <end position="252"/>
    </location>
</feature>
<organism evidence="10 11">
    <name type="scientific">Actinacidiphila reveromycinica</name>
    <dbReference type="NCBI Taxonomy" id="659352"/>
    <lineage>
        <taxon>Bacteria</taxon>
        <taxon>Bacillati</taxon>
        <taxon>Actinomycetota</taxon>
        <taxon>Actinomycetes</taxon>
        <taxon>Kitasatosporales</taxon>
        <taxon>Streptomycetaceae</taxon>
        <taxon>Actinacidiphila</taxon>
    </lineage>
</organism>
<keyword evidence="2" id="KW-0813">Transport</keyword>
<feature type="domain" description="Major facilitator superfamily (MFS) profile" evidence="9">
    <location>
        <begin position="48"/>
        <end position="480"/>
    </location>
</feature>
<feature type="transmembrane region" description="Helical" evidence="8">
    <location>
        <begin position="172"/>
        <end position="195"/>
    </location>
</feature>
<keyword evidence="6" id="KW-0046">Antibiotic resistance</keyword>
<feature type="transmembrane region" description="Helical" evidence="8">
    <location>
        <begin position="258"/>
        <end position="275"/>
    </location>
</feature>
<evidence type="ECO:0000259" key="9">
    <source>
        <dbReference type="PROSITE" id="PS50850"/>
    </source>
</evidence>
<reference evidence="10 11" key="2">
    <citation type="journal article" date="2011" name="J. Antibiot.">
        <title>Furaquinocins I and J: novel polyketide isoprenoid hybrid compounds from Streptomyces reveromyceticus SN-593.</title>
        <authorList>
            <person name="Panthee S."/>
            <person name="Takahashi S."/>
            <person name="Takagi H."/>
            <person name="Nogawa T."/>
            <person name="Oowada E."/>
            <person name="Uramoto M."/>
            <person name="Osada H."/>
        </authorList>
    </citation>
    <scope>NUCLEOTIDE SEQUENCE [LARGE SCALE GENOMIC DNA]</scope>
    <source>
        <strain evidence="10 11">SN-593</strain>
    </source>
</reference>
<dbReference type="AlphaFoldDB" id="A0A7U3ULY1"/>
<feature type="transmembrane region" description="Helical" evidence="8">
    <location>
        <begin position="359"/>
        <end position="378"/>
    </location>
</feature>
<keyword evidence="4 8" id="KW-1133">Transmembrane helix</keyword>
<dbReference type="PROSITE" id="PS50850">
    <property type="entry name" value="MFS"/>
    <property type="match status" value="1"/>
</dbReference>
<evidence type="ECO:0000256" key="3">
    <source>
        <dbReference type="ARBA" id="ARBA00022692"/>
    </source>
</evidence>
<evidence type="ECO:0000256" key="4">
    <source>
        <dbReference type="ARBA" id="ARBA00022989"/>
    </source>
</evidence>
<keyword evidence="3 8" id="KW-0812">Transmembrane</keyword>
<evidence type="ECO:0000256" key="2">
    <source>
        <dbReference type="ARBA" id="ARBA00022448"/>
    </source>
</evidence>
<dbReference type="InterPro" id="IPR036259">
    <property type="entry name" value="MFS_trans_sf"/>
</dbReference>
<feature type="transmembrane region" description="Helical" evidence="8">
    <location>
        <begin position="431"/>
        <end position="452"/>
    </location>
</feature>
<feature type="transmembrane region" description="Helical" evidence="8">
    <location>
        <begin position="296"/>
        <end position="319"/>
    </location>
</feature>
<accession>A0A7U3ULY1</accession>
<dbReference type="InterPro" id="IPR020846">
    <property type="entry name" value="MFS_dom"/>
</dbReference>
<feature type="transmembrane region" description="Helical" evidence="8">
    <location>
        <begin position="325"/>
        <end position="347"/>
    </location>
</feature>
<dbReference type="PANTHER" id="PTHR42718">
    <property type="entry name" value="MAJOR FACILITATOR SUPERFAMILY MULTIDRUG TRANSPORTER MFSC"/>
    <property type="match status" value="1"/>
</dbReference>
<keyword evidence="11" id="KW-1185">Reference proteome</keyword>
<dbReference type="EMBL" id="AP018365">
    <property type="protein sequence ID" value="BBA96585.1"/>
    <property type="molecule type" value="Genomic_DNA"/>
</dbReference>
<evidence type="ECO:0000256" key="8">
    <source>
        <dbReference type="SAM" id="Phobius"/>
    </source>
</evidence>
<evidence type="ECO:0000256" key="5">
    <source>
        <dbReference type="ARBA" id="ARBA00023136"/>
    </source>
</evidence>
<keyword evidence="5 8" id="KW-0472">Membrane</keyword>
<dbReference type="SUPFAM" id="SSF103473">
    <property type="entry name" value="MFS general substrate transporter"/>
    <property type="match status" value="1"/>
</dbReference>
<dbReference type="Gene3D" id="1.20.1720.10">
    <property type="entry name" value="Multidrug resistance protein D"/>
    <property type="match status" value="1"/>
</dbReference>
<reference evidence="10 11" key="4">
    <citation type="journal article" date="2020" name="Sci. Rep.">
        <title>beta-carboline chemical signals induce reveromycin production through a LuxR family regulator in Streptomyces sp. SN-593.</title>
        <authorList>
            <person name="Panthee S."/>
            <person name="Kito N."/>
            <person name="Hayashi T."/>
            <person name="Shimizu T."/>
            <person name="Ishikawa J."/>
            <person name="Hamamoto H."/>
            <person name="Osada H."/>
            <person name="Takahashi S."/>
        </authorList>
    </citation>
    <scope>NUCLEOTIDE SEQUENCE [LARGE SCALE GENOMIC DNA]</scope>
    <source>
        <strain evidence="10 11">SN-593</strain>
    </source>
</reference>